<reference evidence="2 3" key="1">
    <citation type="submission" date="2021-02" db="EMBL/GenBank/DDBJ databases">
        <authorList>
            <person name="Park J.-S."/>
        </authorList>
    </citation>
    <scope>NUCLEOTIDE SEQUENCE [LARGE SCALE GENOMIC DNA]</scope>
    <source>
        <strain evidence="2 3">188UL20-2</strain>
    </source>
</reference>
<gene>
    <name evidence="2" type="ORF">JQC93_13930</name>
</gene>
<feature type="domain" description="Cupin type-2" evidence="1">
    <location>
        <begin position="32"/>
        <end position="87"/>
    </location>
</feature>
<evidence type="ECO:0000259" key="1">
    <source>
        <dbReference type="Pfam" id="PF07883"/>
    </source>
</evidence>
<dbReference type="InterPro" id="IPR014710">
    <property type="entry name" value="RmlC-like_jellyroll"/>
</dbReference>
<evidence type="ECO:0000313" key="2">
    <source>
        <dbReference type="EMBL" id="MBM7037509.1"/>
    </source>
</evidence>
<dbReference type="EMBL" id="JAFEUM010000005">
    <property type="protein sequence ID" value="MBM7037509.1"/>
    <property type="molecule type" value="Genomic_DNA"/>
</dbReference>
<accession>A0ABS2HKC8</accession>
<dbReference type="Proteomes" id="UP000809621">
    <property type="component" value="Unassembled WGS sequence"/>
</dbReference>
<dbReference type="InterPro" id="IPR013096">
    <property type="entry name" value="Cupin_2"/>
</dbReference>
<dbReference type="InterPro" id="IPR011051">
    <property type="entry name" value="RmlC_Cupin_sf"/>
</dbReference>
<comment type="caution">
    <text evidence="2">The sequence shown here is derived from an EMBL/GenBank/DDBJ whole genome shotgun (WGS) entry which is preliminary data.</text>
</comment>
<dbReference type="SUPFAM" id="SSF51182">
    <property type="entry name" value="RmlC-like cupins"/>
    <property type="match status" value="1"/>
</dbReference>
<dbReference type="Gene3D" id="2.60.120.10">
    <property type="entry name" value="Jelly Rolls"/>
    <property type="match status" value="1"/>
</dbReference>
<name>A0ABS2HKC8_9VIBR</name>
<protein>
    <submittedName>
        <fullName evidence="2">Cupin domain-containing protein</fullName>
    </submittedName>
</protein>
<organism evidence="2 3">
    <name type="scientific">Vibrio ulleungensis</name>
    <dbReference type="NCBI Taxonomy" id="2807619"/>
    <lineage>
        <taxon>Bacteria</taxon>
        <taxon>Pseudomonadati</taxon>
        <taxon>Pseudomonadota</taxon>
        <taxon>Gammaproteobacteria</taxon>
        <taxon>Vibrionales</taxon>
        <taxon>Vibrionaceae</taxon>
        <taxon>Vibrio</taxon>
    </lineage>
</organism>
<dbReference type="Pfam" id="PF07883">
    <property type="entry name" value="Cupin_2"/>
    <property type="match status" value="1"/>
</dbReference>
<proteinExistence type="predicted"/>
<keyword evidence="3" id="KW-1185">Reference proteome</keyword>
<sequence>MLHNLNELARKQPIDTDYLISQSDAHTHLLLRLGDGHSYPDELHQSANEFILVLEGHCHLQLGDDVYTAKQGEMLTVDASIPHRFLPHSDCLLSIHFINLEESN</sequence>
<evidence type="ECO:0000313" key="3">
    <source>
        <dbReference type="Proteomes" id="UP000809621"/>
    </source>
</evidence>
<dbReference type="RefSeq" id="WP_205159027.1">
    <property type="nucleotide sequence ID" value="NZ_JAFEUM010000005.1"/>
</dbReference>